<dbReference type="RefSeq" id="WP_270885749.1">
    <property type="nucleotide sequence ID" value="NZ_JAQFVF010000091.1"/>
</dbReference>
<proteinExistence type="predicted"/>
<sequence length="87" mass="9839">MSFNHNKLKSLVGKHVYVMTRHGQVLDGTLQKVKGDTIYLSSGDKTVSTRAFSPFFTPFFNPVTPLVLFDLLAIEESPFFFGSPFFF</sequence>
<gene>
    <name evidence="1" type="ORF">ACFPOG_30850</name>
</gene>
<name>A0ABW0KI33_9BACL</name>
<dbReference type="InterPro" id="IPR020139">
    <property type="entry name" value="DUF2642"/>
</dbReference>
<dbReference type="EMBL" id="JBHSMJ010000061">
    <property type="protein sequence ID" value="MFC5452606.1"/>
    <property type="molecule type" value="Genomic_DNA"/>
</dbReference>
<accession>A0ABW0KI33</accession>
<evidence type="ECO:0000313" key="2">
    <source>
        <dbReference type="Proteomes" id="UP001596044"/>
    </source>
</evidence>
<dbReference type="Proteomes" id="UP001596044">
    <property type="component" value="Unassembled WGS sequence"/>
</dbReference>
<dbReference type="Pfam" id="PF10842">
    <property type="entry name" value="DUF2642"/>
    <property type="match status" value="1"/>
</dbReference>
<evidence type="ECO:0000313" key="1">
    <source>
        <dbReference type="EMBL" id="MFC5452606.1"/>
    </source>
</evidence>
<organism evidence="1 2">
    <name type="scientific">Paenibacillus aestuarii</name>
    <dbReference type="NCBI Taxonomy" id="516965"/>
    <lineage>
        <taxon>Bacteria</taxon>
        <taxon>Bacillati</taxon>
        <taxon>Bacillota</taxon>
        <taxon>Bacilli</taxon>
        <taxon>Bacillales</taxon>
        <taxon>Paenibacillaceae</taxon>
        <taxon>Paenibacillus</taxon>
    </lineage>
</organism>
<comment type="caution">
    <text evidence="1">The sequence shown here is derived from an EMBL/GenBank/DDBJ whole genome shotgun (WGS) entry which is preliminary data.</text>
</comment>
<reference evidence="2" key="1">
    <citation type="journal article" date="2019" name="Int. J. Syst. Evol. Microbiol.">
        <title>The Global Catalogue of Microorganisms (GCM) 10K type strain sequencing project: providing services to taxonomists for standard genome sequencing and annotation.</title>
        <authorList>
            <consortium name="The Broad Institute Genomics Platform"/>
            <consortium name="The Broad Institute Genome Sequencing Center for Infectious Disease"/>
            <person name="Wu L."/>
            <person name="Ma J."/>
        </authorList>
    </citation>
    <scope>NUCLEOTIDE SEQUENCE [LARGE SCALE GENOMIC DNA]</scope>
    <source>
        <strain evidence="2">KACC 11904</strain>
    </source>
</reference>
<protein>
    <submittedName>
        <fullName evidence="1">DUF2642 domain-containing protein</fullName>
    </submittedName>
</protein>
<keyword evidence="2" id="KW-1185">Reference proteome</keyword>